<dbReference type="InterPro" id="IPR027417">
    <property type="entry name" value="P-loop_NTPase"/>
</dbReference>
<evidence type="ECO:0000313" key="3">
    <source>
        <dbReference type="Proteomes" id="UP000559027"/>
    </source>
</evidence>
<evidence type="ECO:0000313" key="2">
    <source>
        <dbReference type="EMBL" id="KAF5356827.1"/>
    </source>
</evidence>
<evidence type="ECO:0000256" key="1">
    <source>
        <dbReference type="SAM" id="Coils"/>
    </source>
</evidence>
<sequence>MSIPQRFDLNAICSATPISARDLNRNEMIIVIMGPSGVGKTTFIETALEPYHAILDAEPQLRSTQSGINALRITLKNSEQQNLVLVDTPGFDDAHRTDWEVLQAIVRWLNDVGTNDSRARERTVLQRVSGFLWLHPITDTDFFFSTTTNFDIFIRFFGKNFHERIIFTTTMWPEENSAEEEKCRNREQELKGTHWKSMIDSGSKVHRFTKTPRSAQEIINLVVEIETKRPSWDLPRGPMLEVDKGVLHEGIHTREYQAKQEHMGPSQSRKPPPISLQIFYKRNFDNIETAMPVTVKDLNNDDMIIAIMGPTGAGKSTVIRPNYHGPYFSNEGVGHQLHSATSGVNAIRIKFKAGDIPNLVLVDTPGFDDTYKTDYQILETIAVWLKSVHRPLRIAGILYVHNITETRIPSSVSKNFEMFQKLCGEKFYDRVILITTMWPDKNAFTYKPEEQAEYARRNEELVNDYWDVMIKSGSKVFSFLRTSHSAEDIVNEIANAERNAQVRTLNEMMRIQKELVDEHKTLPHTQAGRHLHRLIQDLVGRQNALLEQLMEELGRSVQQDPRAVGGLLDELKSLQQEMEKSKKDTKKLKTSPIRKLITRLQIHYSQVLAWFRSYP</sequence>
<accession>A0A8H5LH06</accession>
<keyword evidence="1" id="KW-0175">Coiled coil</keyword>
<evidence type="ECO:0008006" key="4">
    <source>
        <dbReference type="Google" id="ProtNLM"/>
    </source>
</evidence>
<comment type="caution">
    <text evidence="2">The sequence shown here is derived from an EMBL/GenBank/DDBJ whole genome shotgun (WGS) entry which is preliminary data.</text>
</comment>
<dbReference type="Proteomes" id="UP000559027">
    <property type="component" value="Unassembled WGS sequence"/>
</dbReference>
<dbReference type="SUPFAM" id="SSF52540">
    <property type="entry name" value="P-loop containing nucleoside triphosphate hydrolases"/>
    <property type="match status" value="2"/>
</dbReference>
<feature type="coiled-coil region" evidence="1">
    <location>
        <begin position="564"/>
        <end position="591"/>
    </location>
</feature>
<organism evidence="2 3">
    <name type="scientific">Leucocoprinus leucothites</name>
    <dbReference type="NCBI Taxonomy" id="201217"/>
    <lineage>
        <taxon>Eukaryota</taxon>
        <taxon>Fungi</taxon>
        <taxon>Dikarya</taxon>
        <taxon>Basidiomycota</taxon>
        <taxon>Agaricomycotina</taxon>
        <taxon>Agaricomycetes</taxon>
        <taxon>Agaricomycetidae</taxon>
        <taxon>Agaricales</taxon>
        <taxon>Agaricineae</taxon>
        <taxon>Agaricaceae</taxon>
        <taxon>Leucocoprinus</taxon>
    </lineage>
</organism>
<gene>
    <name evidence="2" type="ORF">D9756_006604</name>
</gene>
<proteinExistence type="predicted"/>
<name>A0A8H5LH06_9AGAR</name>
<dbReference type="Gene3D" id="3.40.50.300">
    <property type="entry name" value="P-loop containing nucleotide triphosphate hydrolases"/>
    <property type="match status" value="2"/>
</dbReference>
<keyword evidence="3" id="KW-1185">Reference proteome</keyword>
<reference evidence="2 3" key="1">
    <citation type="journal article" date="2020" name="ISME J.">
        <title>Uncovering the hidden diversity of litter-decomposition mechanisms in mushroom-forming fungi.</title>
        <authorList>
            <person name="Floudas D."/>
            <person name="Bentzer J."/>
            <person name="Ahren D."/>
            <person name="Johansson T."/>
            <person name="Persson P."/>
            <person name="Tunlid A."/>
        </authorList>
    </citation>
    <scope>NUCLEOTIDE SEQUENCE [LARGE SCALE GENOMIC DNA]</scope>
    <source>
        <strain evidence="2 3">CBS 146.42</strain>
    </source>
</reference>
<dbReference type="AlphaFoldDB" id="A0A8H5LH06"/>
<dbReference type="EMBL" id="JAACJO010000006">
    <property type="protein sequence ID" value="KAF5356827.1"/>
    <property type="molecule type" value="Genomic_DNA"/>
</dbReference>
<dbReference type="CDD" id="cd00882">
    <property type="entry name" value="Ras_like_GTPase"/>
    <property type="match status" value="2"/>
</dbReference>
<dbReference type="OrthoDB" id="8954335at2759"/>
<protein>
    <recommendedName>
        <fullName evidence="4">G domain-containing protein</fullName>
    </recommendedName>
</protein>